<dbReference type="InterPro" id="IPR035931">
    <property type="entry name" value="YlxR-like_sf"/>
</dbReference>
<sequence length="145" mass="15533">MTRRRSGPGSDRATLVEASQGGTEPSTRAQPPENPSDGPVRTCIGCRSTAPRSVLLRIVGSEVDGRPTAVPDPAAVRPGRGAWLHRDRGCLELAVRRKAAGRALRLPGAVDLSAVHLLLDEAGEPPHEERATARVQPNRKWVDEV</sequence>
<evidence type="ECO:0000313" key="3">
    <source>
        <dbReference type="EMBL" id="MFC3688355.1"/>
    </source>
</evidence>
<feature type="compositionally biased region" description="Polar residues" evidence="1">
    <location>
        <begin position="20"/>
        <end position="29"/>
    </location>
</feature>
<feature type="domain" description="YlxR" evidence="2">
    <location>
        <begin position="41"/>
        <end position="106"/>
    </location>
</feature>
<dbReference type="PANTHER" id="PTHR34215">
    <property type="entry name" value="BLL0784 PROTEIN"/>
    <property type="match status" value="1"/>
</dbReference>
<dbReference type="Gene3D" id="3.30.1230.10">
    <property type="entry name" value="YlxR-like"/>
    <property type="match status" value="1"/>
</dbReference>
<reference evidence="4" key="1">
    <citation type="journal article" date="2019" name="Int. J. Syst. Evol. Microbiol.">
        <title>The Global Catalogue of Microorganisms (GCM) 10K type strain sequencing project: providing services to taxonomists for standard genome sequencing and annotation.</title>
        <authorList>
            <consortium name="The Broad Institute Genomics Platform"/>
            <consortium name="The Broad Institute Genome Sequencing Center for Infectious Disease"/>
            <person name="Wu L."/>
            <person name="Ma J."/>
        </authorList>
    </citation>
    <scope>NUCLEOTIDE SEQUENCE [LARGE SCALE GENOMIC DNA]</scope>
    <source>
        <strain evidence="4">NCAIM B.02333</strain>
    </source>
</reference>
<dbReference type="Pfam" id="PF04296">
    <property type="entry name" value="YlxR"/>
    <property type="match status" value="1"/>
</dbReference>
<organism evidence="3 4">
    <name type="scientific">Aquipuribacter hungaricus</name>
    <dbReference type="NCBI Taxonomy" id="545624"/>
    <lineage>
        <taxon>Bacteria</taxon>
        <taxon>Bacillati</taxon>
        <taxon>Actinomycetota</taxon>
        <taxon>Actinomycetes</taxon>
        <taxon>Micrococcales</taxon>
        <taxon>Intrasporangiaceae</taxon>
        <taxon>Aquipuribacter</taxon>
    </lineage>
</organism>
<proteinExistence type="predicted"/>
<dbReference type="EMBL" id="JBHRWW010000004">
    <property type="protein sequence ID" value="MFC3688355.1"/>
    <property type="molecule type" value="Genomic_DNA"/>
</dbReference>
<dbReference type="RefSeq" id="WP_376984145.1">
    <property type="nucleotide sequence ID" value="NZ_JBHRWW010000004.1"/>
</dbReference>
<evidence type="ECO:0000259" key="2">
    <source>
        <dbReference type="Pfam" id="PF04296"/>
    </source>
</evidence>
<gene>
    <name evidence="3" type="ORF">ACFOLH_08375</name>
</gene>
<comment type="caution">
    <text evidence="3">The sequence shown here is derived from an EMBL/GenBank/DDBJ whole genome shotgun (WGS) entry which is preliminary data.</text>
</comment>
<feature type="region of interest" description="Disordered" evidence="1">
    <location>
        <begin position="1"/>
        <end position="45"/>
    </location>
</feature>
<protein>
    <submittedName>
        <fullName evidence="3">YlxR family protein</fullName>
    </submittedName>
</protein>
<dbReference type="SUPFAM" id="SSF64376">
    <property type="entry name" value="YlxR-like"/>
    <property type="match status" value="1"/>
</dbReference>
<evidence type="ECO:0000313" key="4">
    <source>
        <dbReference type="Proteomes" id="UP001595685"/>
    </source>
</evidence>
<feature type="region of interest" description="Disordered" evidence="1">
    <location>
        <begin position="123"/>
        <end position="145"/>
    </location>
</feature>
<dbReference type="PANTHER" id="PTHR34215:SF1">
    <property type="entry name" value="YLXR DOMAIN-CONTAINING PROTEIN"/>
    <property type="match status" value="1"/>
</dbReference>
<name>A0ABV7WEW8_9MICO</name>
<dbReference type="InterPro" id="IPR007393">
    <property type="entry name" value="YlxR_dom"/>
</dbReference>
<accession>A0ABV7WEW8</accession>
<evidence type="ECO:0000256" key="1">
    <source>
        <dbReference type="SAM" id="MobiDB-lite"/>
    </source>
</evidence>
<keyword evidence="4" id="KW-1185">Reference proteome</keyword>
<dbReference type="InterPro" id="IPR037465">
    <property type="entry name" value="YlxR"/>
</dbReference>
<dbReference type="Proteomes" id="UP001595685">
    <property type="component" value="Unassembled WGS sequence"/>
</dbReference>